<name>K3VTR5_FUSPC</name>
<dbReference type="Pfam" id="PF01822">
    <property type="entry name" value="WSC"/>
    <property type="match status" value="1"/>
</dbReference>
<dbReference type="eggNOG" id="ENOG502RN7K">
    <property type="taxonomic scope" value="Eukaryota"/>
</dbReference>
<dbReference type="GO" id="GO:0004553">
    <property type="term" value="F:hydrolase activity, hydrolyzing O-glycosyl compounds"/>
    <property type="evidence" value="ECO:0007669"/>
    <property type="project" value="InterPro"/>
</dbReference>
<feature type="compositionally biased region" description="Low complexity" evidence="1">
    <location>
        <begin position="663"/>
        <end position="680"/>
    </location>
</feature>
<proteinExistence type="predicted"/>
<evidence type="ECO:0000256" key="1">
    <source>
        <dbReference type="SAM" id="MobiDB-lite"/>
    </source>
</evidence>
<evidence type="ECO:0000259" key="2">
    <source>
        <dbReference type="PROSITE" id="PS51212"/>
    </source>
</evidence>
<evidence type="ECO:0008006" key="6">
    <source>
        <dbReference type="Google" id="ProtNLM"/>
    </source>
</evidence>
<dbReference type="SMART" id="SM00321">
    <property type="entry name" value="WSC"/>
    <property type="match status" value="1"/>
</dbReference>
<reference evidence="4 5" key="1">
    <citation type="journal article" date="2012" name="PLoS Pathog.">
        <title>Comparative pathogenomics reveals horizontally acquired novel virulence genes in fungi infecting cereal hosts.</title>
        <authorList>
            <person name="Gardiner D.M."/>
            <person name="McDonald M.C."/>
            <person name="Covarelli L."/>
            <person name="Solomon P.S."/>
            <person name="Rusu A.G."/>
            <person name="Marshall M."/>
            <person name="Kazan K."/>
            <person name="Chakraborty S."/>
            <person name="McDonald B.A."/>
            <person name="Manners J.M."/>
        </authorList>
    </citation>
    <scope>NUCLEOTIDE SEQUENCE [LARGE SCALE GENOMIC DNA]</scope>
    <source>
        <strain evidence="4 5">CS3096</strain>
    </source>
</reference>
<dbReference type="PANTHER" id="PTHR10963">
    <property type="entry name" value="GLYCOSYL HYDROLASE-RELATED"/>
    <property type="match status" value="1"/>
</dbReference>
<dbReference type="PROSITE" id="PS51762">
    <property type="entry name" value="GH16_2"/>
    <property type="match status" value="1"/>
</dbReference>
<keyword evidence="5" id="KW-1185">Reference proteome</keyword>
<sequence>MAYSLTTSFIGESLLSGFEWFNGTDLSKGFVQYQDFTGAFKNGLYSVDPFSETVQLRPDSRRKYGLDEGRPSIRLESKESYQYGLFIADFQHMPISQCGTWPAFWAYGSNWPMGGEIDILEGANLAYTNIMSAHTAEGCMLDPADSNLFSGIRRNLDCGVGTNNVGCGFNPPQSDTSSYGDGFNAVGGGVYAMEWDSEYISIWHFSRGAIPADIEAKQPDPRKWGLPQSLFGGAKCNVDKYFSDMKLVLNINFCGDYGEGTWTNSEVCTALAPTCREYVANNPTAFKEAYFDVSYIDVYTRLGGSIPPVLPSSASEASTQASDVIVPGESATNTPMSGRPVFPSTNFSGNSTINTRTDRKEKTTQSEEPTTTTTLTMTGISSVLVTIPGSGTDTPTVTPLPVATGGKSANPSQIGDYSYLGCFRSQSGFQTFDLADDSDDMTIERCVNACNGLTYIGLFEGTCYCASVLDGDTLAIRNETSCNRPCPGDDAQFCGGMTTQNTRTRFRRATPLRRDAPSNILLTVYADISDVEQPEVPPAMGPDTNDTSTDNGDSQGDSATDESESHAASDDNDSQDASGDSDDKLGQEGTNTDGSEDPTASNGSASQGDSATDSTASNDHGTQGGSTTDDPDDSNASDGNASQRGSKSNDSESLPVSIEDIDASLAGSASTSGSSAQGTSDEQDSSDDQDGTDSDRNSIMSSAAGVVLSDDQDTTPVVIIGTASGGLVLGATQSAADSNQELVLSTITYFTVMPSNPGSLVPQQGIITMSYEKCDYCETPELIKPPMETKVVDCDGCGPNGEDTVTLTVPVSVTVTVPGASTEQAQQTENAAAEAVTSYGGSPEQPPRNSTILPVVPNGMGSGAEGGESPEVTTVVITYLTTQLVTYGTSTDSVSTVTRTARRTVVITVSDSDGQMGILPIPSPGQPNTPVTIATPTPGVPSEPFAVSAASSRRDDVFVYFAIVAMAILALTL</sequence>
<gene>
    <name evidence="4" type="ORF">FPSE_02288</name>
</gene>
<dbReference type="PROSITE" id="PS51212">
    <property type="entry name" value="WSC"/>
    <property type="match status" value="1"/>
</dbReference>
<feature type="domain" description="WSC" evidence="2">
    <location>
        <begin position="416"/>
        <end position="506"/>
    </location>
</feature>
<feature type="compositionally biased region" description="Basic and acidic residues" evidence="1">
    <location>
        <begin position="356"/>
        <end position="365"/>
    </location>
</feature>
<feature type="compositionally biased region" description="Acidic residues" evidence="1">
    <location>
        <begin position="681"/>
        <end position="692"/>
    </location>
</feature>
<dbReference type="InterPro" id="IPR002889">
    <property type="entry name" value="WSC_carb-bd"/>
</dbReference>
<dbReference type="EMBL" id="AFNW01000057">
    <property type="protein sequence ID" value="EKJ77538.1"/>
    <property type="molecule type" value="Genomic_DNA"/>
</dbReference>
<dbReference type="InterPro" id="IPR000757">
    <property type="entry name" value="Beta-glucanase-like"/>
</dbReference>
<feature type="compositionally biased region" description="Polar residues" evidence="1">
    <location>
        <begin position="343"/>
        <end position="355"/>
    </location>
</feature>
<dbReference type="OrthoDB" id="192832at2759"/>
<feature type="domain" description="GH16" evidence="3">
    <location>
        <begin position="1"/>
        <end position="304"/>
    </location>
</feature>
<feature type="compositionally biased region" description="Polar residues" evidence="1">
    <location>
        <begin position="588"/>
        <end position="628"/>
    </location>
</feature>
<dbReference type="GO" id="GO:0009251">
    <property type="term" value="P:glucan catabolic process"/>
    <property type="evidence" value="ECO:0007669"/>
    <property type="project" value="TreeGrafter"/>
</dbReference>
<dbReference type="KEGG" id="fpu:FPSE_02288"/>
<dbReference type="RefSeq" id="XP_009253682.1">
    <property type="nucleotide sequence ID" value="XM_009255407.1"/>
</dbReference>
<dbReference type="GeneID" id="20360907"/>
<evidence type="ECO:0000259" key="3">
    <source>
        <dbReference type="PROSITE" id="PS51762"/>
    </source>
</evidence>
<organism evidence="4 5">
    <name type="scientific">Fusarium pseudograminearum (strain CS3096)</name>
    <name type="common">Wheat and barley crown-rot fungus</name>
    <dbReference type="NCBI Taxonomy" id="1028729"/>
    <lineage>
        <taxon>Eukaryota</taxon>
        <taxon>Fungi</taxon>
        <taxon>Dikarya</taxon>
        <taxon>Ascomycota</taxon>
        <taxon>Pezizomycotina</taxon>
        <taxon>Sordariomycetes</taxon>
        <taxon>Hypocreomycetidae</taxon>
        <taxon>Hypocreales</taxon>
        <taxon>Nectriaceae</taxon>
        <taxon>Fusarium</taxon>
    </lineage>
</organism>
<accession>K3VTR5</accession>
<dbReference type="AlphaFoldDB" id="K3VTR5"/>
<dbReference type="HOGENOM" id="CLU_015157_0_0_1"/>
<dbReference type="InterPro" id="IPR050546">
    <property type="entry name" value="Glycosyl_Hydrlase_16"/>
</dbReference>
<evidence type="ECO:0000313" key="4">
    <source>
        <dbReference type="EMBL" id="EKJ77538.1"/>
    </source>
</evidence>
<dbReference type="InterPro" id="IPR013320">
    <property type="entry name" value="ConA-like_dom_sf"/>
</dbReference>
<feature type="compositionally biased region" description="Polar residues" evidence="1">
    <location>
        <begin position="636"/>
        <end position="654"/>
    </location>
</feature>
<protein>
    <recommendedName>
        <fullName evidence="6">GH16 domain-containing protein</fullName>
    </recommendedName>
</protein>
<dbReference type="CDD" id="cd02181">
    <property type="entry name" value="GH16_fungal_Lam16A_glucanase"/>
    <property type="match status" value="1"/>
</dbReference>
<feature type="region of interest" description="Disordered" evidence="1">
    <location>
        <begin position="533"/>
        <end position="698"/>
    </location>
</feature>
<dbReference type="Proteomes" id="UP000007978">
    <property type="component" value="Chromosome 4"/>
</dbReference>
<feature type="region of interest" description="Disordered" evidence="1">
    <location>
        <begin position="327"/>
        <end position="371"/>
    </location>
</feature>
<dbReference type="Gene3D" id="2.60.120.200">
    <property type="match status" value="1"/>
</dbReference>
<feature type="compositionally biased region" description="Low complexity" evidence="1">
    <location>
        <begin position="543"/>
        <end position="554"/>
    </location>
</feature>
<dbReference type="SUPFAM" id="SSF49899">
    <property type="entry name" value="Concanavalin A-like lectins/glucanases"/>
    <property type="match status" value="1"/>
</dbReference>
<dbReference type="PANTHER" id="PTHR10963:SF24">
    <property type="entry name" value="GLYCOSIDASE C21B10.07-RELATED"/>
    <property type="match status" value="1"/>
</dbReference>
<dbReference type="Pfam" id="PF26113">
    <property type="entry name" value="GH16_XgeA"/>
    <property type="match status" value="1"/>
</dbReference>
<comment type="caution">
    <text evidence="4">The sequence shown here is derived from an EMBL/GenBank/DDBJ whole genome shotgun (WGS) entry which is preliminary data.</text>
</comment>
<evidence type="ECO:0000313" key="5">
    <source>
        <dbReference type="Proteomes" id="UP000007978"/>
    </source>
</evidence>